<sequence>MPGKLPKISIITPSLNQGKFIERTIKSVLDQKYPQLEYIVMDGGSTDQTLRILKKYKSRLTYFTGPDKGQSDAINRGLTMATGDIVAYINSDDYYLPGTFDYITRAFSEKNAKWIIGMCRNVDTNGKKTRNYVSLWKGLWYRFPFPVKFKSNILYILNFIPQPAVFWKRSAMKKIGFFDVSLNFAMDYDFFIRLFKYSSPVITKRELASYTIQKQAKSFRFSKESFNESLKVAKRYTSSPVFLTLHYLHDLLAYRIYINSSQ</sequence>
<dbReference type="PANTHER" id="PTHR22916">
    <property type="entry name" value="GLYCOSYLTRANSFERASE"/>
    <property type="match status" value="1"/>
</dbReference>
<evidence type="ECO:0000313" key="3">
    <source>
        <dbReference type="Proteomes" id="UP000177354"/>
    </source>
</evidence>
<dbReference type="PANTHER" id="PTHR22916:SF65">
    <property type="entry name" value="SLR1065 PROTEIN"/>
    <property type="match status" value="1"/>
</dbReference>
<dbReference type="AlphaFoldDB" id="A0A1F5Z1X4"/>
<dbReference type="CDD" id="cd06433">
    <property type="entry name" value="GT_2_WfgS_like"/>
    <property type="match status" value="1"/>
</dbReference>
<gene>
    <name evidence="2" type="ORF">A2777_05715</name>
</gene>
<evidence type="ECO:0000259" key="1">
    <source>
        <dbReference type="Pfam" id="PF00535"/>
    </source>
</evidence>
<protein>
    <recommendedName>
        <fullName evidence="1">Glycosyltransferase 2-like domain-containing protein</fullName>
    </recommendedName>
</protein>
<comment type="caution">
    <text evidence="2">The sequence shown here is derived from an EMBL/GenBank/DDBJ whole genome shotgun (WGS) entry which is preliminary data.</text>
</comment>
<dbReference type="Pfam" id="PF00535">
    <property type="entry name" value="Glycos_transf_2"/>
    <property type="match status" value="1"/>
</dbReference>
<organism evidence="2 3">
    <name type="scientific">Candidatus Gottesmanbacteria bacterium RIFCSPHIGHO2_01_FULL_40_15</name>
    <dbReference type="NCBI Taxonomy" id="1798376"/>
    <lineage>
        <taxon>Bacteria</taxon>
        <taxon>Candidatus Gottesmaniibacteriota</taxon>
    </lineage>
</organism>
<accession>A0A1F5Z1X4</accession>
<evidence type="ECO:0000313" key="2">
    <source>
        <dbReference type="EMBL" id="OGG06448.1"/>
    </source>
</evidence>
<reference evidence="2 3" key="1">
    <citation type="journal article" date="2016" name="Nat. Commun.">
        <title>Thousands of microbial genomes shed light on interconnected biogeochemical processes in an aquifer system.</title>
        <authorList>
            <person name="Anantharaman K."/>
            <person name="Brown C.T."/>
            <person name="Hug L.A."/>
            <person name="Sharon I."/>
            <person name="Castelle C.J."/>
            <person name="Probst A.J."/>
            <person name="Thomas B.C."/>
            <person name="Singh A."/>
            <person name="Wilkins M.J."/>
            <person name="Karaoz U."/>
            <person name="Brodie E.L."/>
            <person name="Williams K.H."/>
            <person name="Hubbard S.S."/>
            <person name="Banfield J.F."/>
        </authorList>
    </citation>
    <scope>NUCLEOTIDE SEQUENCE [LARGE SCALE GENOMIC DNA]</scope>
</reference>
<feature type="domain" description="Glycosyltransferase 2-like" evidence="1">
    <location>
        <begin position="9"/>
        <end position="153"/>
    </location>
</feature>
<dbReference type="EMBL" id="MFJF01000015">
    <property type="protein sequence ID" value="OGG06448.1"/>
    <property type="molecule type" value="Genomic_DNA"/>
</dbReference>
<proteinExistence type="predicted"/>
<dbReference type="InterPro" id="IPR029044">
    <property type="entry name" value="Nucleotide-diphossugar_trans"/>
</dbReference>
<dbReference type="SUPFAM" id="SSF53448">
    <property type="entry name" value="Nucleotide-diphospho-sugar transferases"/>
    <property type="match status" value="1"/>
</dbReference>
<name>A0A1F5Z1X4_9BACT</name>
<dbReference type="Gene3D" id="3.90.550.10">
    <property type="entry name" value="Spore Coat Polysaccharide Biosynthesis Protein SpsA, Chain A"/>
    <property type="match status" value="1"/>
</dbReference>
<dbReference type="InterPro" id="IPR001173">
    <property type="entry name" value="Glyco_trans_2-like"/>
</dbReference>
<dbReference type="Proteomes" id="UP000177354">
    <property type="component" value="Unassembled WGS sequence"/>
</dbReference>